<feature type="compositionally biased region" description="Acidic residues" evidence="2">
    <location>
        <begin position="318"/>
        <end position="327"/>
    </location>
</feature>
<feature type="domain" description="CUE" evidence="3">
    <location>
        <begin position="35"/>
        <end position="78"/>
    </location>
</feature>
<dbReference type="InterPro" id="IPR003892">
    <property type="entry name" value="CUE"/>
</dbReference>
<feature type="compositionally biased region" description="Polar residues" evidence="2">
    <location>
        <begin position="1"/>
        <end position="13"/>
    </location>
</feature>
<dbReference type="GO" id="GO:0043130">
    <property type="term" value="F:ubiquitin binding"/>
    <property type="evidence" value="ECO:0007669"/>
    <property type="project" value="InterPro"/>
</dbReference>
<feature type="compositionally biased region" description="Basic and acidic residues" evidence="2">
    <location>
        <begin position="292"/>
        <end position="313"/>
    </location>
</feature>
<evidence type="ECO:0000313" key="4">
    <source>
        <dbReference type="EMBL" id="GMM45037.1"/>
    </source>
</evidence>
<dbReference type="AlphaFoldDB" id="A0AAV5R214"/>
<name>A0AAV5R214_PICKL</name>
<accession>A0AAV5R214</accession>
<evidence type="ECO:0000256" key="1">
    <source>
        <dbReference type="ARBA" id="ARBA00022786"/>
    </source>
</evidence>
<feature type="compositionally biased region" description="Polar residues" evidence="2">
    <location>
        <begin position="118"/>
        <end position="133"/>
    </location>
</feature>
<comment type="caution">
    <text evidence="4">The sequence shown here is derived from an EMBL/GenBank/DDBJ whole genome shotgun (WGS) entry which is preliminary data.</text>
</comment>
<dbReference type="GO" id="GO:0031624">
    <property type="term" value="F:ubiquitin conjugating enzyme binding"/>
    <property type="evidence" value="ECO:0007669"/>
    <property type="project" value="TreeGrafter"/>
</dbReference>
<dbReference type="GO" id="GO:0005737">
    <property type="term" value="C:cytoplasm"/>
    <property type="evidence" value="ECO:0007669"/>
    <property type="project" value="TreeGrafter"/>
</dbReference>
<feature type="compositionally biased region" description="Low complexity" evidence="2">
    <location>
        <begin position="94"/>
        <end position="105"/>
    </location>
</feature>
<organism evidence="4 5">
    <name type="scientific">Pichia kluyveri</name>
    <name type="common">Yeast</name>
    <dbReference type="NCBI Taxonomy" id="36015"/>
    <lineage>
        <taxon>Eukaryota</taxon>
        <taxon>Fungi</taxon>
        <taxon>Dikarya</taxon>
        <taxon>Ascomycota</taxon>
        <taxon>Saccharomycotina</taxon>
        <taxon>Pichiomycetes</taxon>
        <taxon>Pichiales</taxon>
        <taxon>Pichiaceae</taxon>
        <taxon>Pichia</taxon>
    </lineage>
</organism>
<dbReference type="SMART" id="SM00546">
    <property type="entry name" value="CUE"/>
    <property type="match status" value="1"/>
</dbReference>
<reference evidence="4 5" key="1">
    <citation type="journal article" date="2023" name="Elife">
        <title>Identification of key yeast species and microbe-microbe interactions impacting larval growth of Drosophila in the wild.</title>
        <authorList>
            <person name="Mure A."/>
            <person name="Sugiura Y."/>
            <person name="Maeda R."/>
            <person name="Honda K."/>
            <person name="Sakurai N."/>
            <person name="Takahashi Y."/>
            <person name="Watada M."/>
            <person name="Katoh T."/>
            <person name="Gotoh A."/>
            <person name="Gotoh Y."/>
            <person name="Taniguchi I."/>
            <person name="Nakamura K."/>
            <person name="Hayashi T."/>
            <person name="Katayama T."/>
            <person name="Uemura T."/>
            <person name="Hattori Y."/>
        </authorList>
    </citation>
    <scope>NUCLEOTIDE SEQUENCE [LARGE SCALE GENOMIC DNA]</scope>
    <source>
        <strain evidence="4 5">PK-24</strain>
    </source>
</reference>
<keyword evidence="5" id="KW-1185">Reference proteome</keyword>
<sequence length="333" mass="37119">MSDTELPNRTTIQADPITAAESTTVPTEPAIPDTTPDTPQLPLQDVFPDIDVKYIKMALIASDGDLQNATNALLFLSDPTSDIPIPSPKVIQEPPVSTSISSSTPVERRRSSTHHIPHSTTRVRSSNSSQKPVNTYLDREDSDDDLYNVLTKNVNEAKQTVSSWFNNVSKSFDTTINNNNNNTNYNNNYTSYKPNRQPFQSLRSNAPHTDYSDNSDYNPPLPSRPNENTPKLPRRPLYSAVNHSNGSLINDSNDDKEIESKLKLTTISNKNTKPITMTELEPEPESISTSKSKSESKTESKSNDKPELEREPSTPEFLVEDSDEDINPNEITK</sequence>
<feature type="compositionally biased region" description="Low complexity" evidence="2">
    <location>
        <begin position="177"/>
        <end position="190"/>
    </location>
</feature>
<dbReference type="GO" id="GO:0006511">
    <property type="term" value="P:ubiquitin-dependent protein catabolic process"/>
    <property type="evidence" value="ECO:0007669"/>
    <property type="project" value="TreeGrafter"/>
</dbReference>
<feature type="region of interest" description="Disordered" evidence="2">
    <location>
        <begin position="86"/>
        <end position="140"/>
    </location>
</feature>
<dbReference type="SUPFAM" id="SSF46934">
    <property type="entry name" value="UBA-like"/>
    <property type="match status" value="1"/>
</dbReference>
<dbReference type="Proteomes" id="UP001378960">
    <property type="component" value="Unassembled WGS sequence"/>
</dbReference>
<feature type="compositionally biased region" description="Polar residues" evidence="2">
    <location>
        <begin position="241"/>
        <end position="251"/>
    </location>
</feature>
<feature type="region of interest" description="Disordered" evidence="2">
    <location>
        <begin position="176"/>
        <end position="254"/>
    </location>
</feature>
<evidence type="ECO:0000259" key="3">
    <source>
        <dbReference type="PROSITE" id="PS51140"/>
    </source>
</evidence>
<evidence type="ECO:0000256" key="2">
    <source>
        <dbReference type="SAM" id="MobiDB-lite"/>
    </source>
</evidence>
<feature type="region of interest" description="Disordered" evidence="2">
    <location>
        <begin position="1"/>
        <end position="43"/>
    </location>
</feature>
<dbReference type="PANTHER" id="PTHR16461:SF5">
    <property type="entry name" value="TOLL-INTERACTING PROTEIN"/>
    <property type="match status" value="1"/>
</dbReference>
<keyword evidence="1" id="KW-0833">Ubl conjugation pathway</keyword>
<feature type="compositionally biased region" description="Low complexity" evidence="2">
    <location>
        <begin position="32"/>
        <end position="43"/>
    </location>
</feature>
<proteinExistence type="predicted"/>
<dbReference type="PROSITE" id="PS51140">
    <property type="entry name" value="CUE"/>
    <property type="match status" value="1"/>
</dbReference>
<dbReference type="Gene3D" id="1.10.8.10">
    <property type="entry name" value="DNA helicase RuvA subunit, C-terminal domain"/>
    <property type="match status" value="1"/>
</dbReference>
<evidence type="ECO:0000313" key="5">
    <source>
        <dbReference type="Proteomes" id="UP001378960"/>
    </source>
</evidence>
<dbReference type="InterPro" id="IPR009060">
    <property type="entry name" value="UBA-like_sf"/>
</dbReference>
<feature type="region of interest" description="Disordered" evidence="2">
    <location>
        <begin position="269"/>
        <end position="333"/>
    </location>
</feature>
<protein>
    <recommendedName>
        <fullName evidence="3">CUE domain-containing protein</fullName>
    </recommendedName>
</protein>
<dbReference type="PANTHER" id="PTHR16461">
    <property type="entry name" value="TOLL-INTERACTING PROTEIN"/>
    <property type="match status" value="1"/>
</dbReference>
<gene>
    <name evidence="4" type="ORF">DAPK24_016120</name>
</gene>
<dbReference type="Pfam" id="PF02845">
    <property type="entry name" value="CUE"/>
    <property type="match status" value="1"/>
</dbReference>
<dbReference type="EMBL" id="BTGB01000001">
    <property type="protein sequence ID" value="GMM45037.1"/>
    <property type="molecule type" value="Genomic_DNA"/>
</dbReference>
<feature type="compositionally biased region" description="Polar residues" evidence="2">
    <location>
        <begin position="191"/>
        <end position="217"/>
    </location>
</feature>